<protein>
    <submittedName>
        <fullName evidence="1">Breast cancer associated 1</fullName>
    </submittedName>
</protein>
<sequence>ALSKTSKTSVCPIAAAIKAVRFSESDLLTSAPASSKHLTVSKFPAHAAARSAVLPSGPDKFTSAP</sequence>
<evidence type="ECO:0000313" key="1">
    <source>
        <dbReference type="WBParaSite" id="SCUD_0002168501-mRNA-1"/>
    </source>
</evidence>
<name>A0A183L2X6_9TREM</name>
<dbReference type="AlphaFoldDB" id="A0A183L2X6"/>
<reference evidence="1" key="1">
    <citation type="submission" date="2016-06" db="UniProtKB">
        <authorList>
            <consortium name="WormBaseParasite"/>
        </authorList>
    </citation>
    <scope>IDENTIFICATION</scope>
</reference>
<dbReference type="WBParaSite" id="SCUD_0002168501-mRNA-1">
    <property type="protein sequence ID" value="SCUD_0002168501-mRNA-1"/>
    <property type="gene ID" value="SCUD_0002168501"/>
</dbReference>
<accession>A0A183L2X6</accession>
<organism evidence="1">
    <name type="scientific">Schistosoma curassoni</name>
    <dbReference type="NCBI Taxonomy" id="6186"/>
    <lineage>
        <taxon>Eukaryota</taxon>
        <taxon>Metazoa</taxon>
        <taxon>Spiralia</taxon>
        <taxon>Lophotrochozoa</taxon>
        <taxon>Platyhelminthes</taxon>
        <taxon>Trematoda</taxon>
        <taxon>Digenea</taxon>
        <taxon>Strigeidida</taxon>
        <taxon>Schistosomatoidea</taxon>
        <taxon>Schistosomatidae</taxon>
        <taxon>Schistosoma</taxon>
    </lineage>
</organism>
<proteinExistence type="predicted"/>